<dbReference type="Pfam" id="PF12697">
    <property type="entry name" value="Abhydrolase_6"/>
    <property type="match status" value="1"/>
</dbReference>
<evidence type="ECO:0000313" key="3">
    <source>
        <dbReference type="Proteomes" id="UP000595895"/>
    </source>
</evidence>
<dbReference type="Proteomes" id="UP000595895">
    <property type="component" value="Chromosome"/>
</dbReference>
<evidence type="ECO:0000259" key="1">
    <source>
        <dbReference type="Pfam" id="PF12697"/>
    </source>
</evidence>
<protein>
    <submittedName>
        <fullName evidence="2">Alpha/beta hydrolase</fullName>
    </submittedName>
</protein>
<keyword evidence="3" id="KW-1185">Reference proteome</keyword>
<name>A0A7T7S2H1_9ACTO</name>
<proteinExistence type="predicted"/>
<reference evidence="2 3" key="1">
    <citation type="submission" date="2020-12" db="EMBL/GenBank/DDBJ databases">
        <authorList>
            <person name="Zhou J."/>
        </authorList>
    </citation>
    <scope>NUCLEOTIDE SEQUENCE [LARGE SCALE GENOMIC DNA]</scope>
    <source>
        <strain evidence="2 3">CCUG 61299</strain>
    </source>
</reference>
<dbReference type="EMBL" id="CP066802">
    <property type="protein sequence ID" value="QQM67424.1"/>
    <property type="molecule type" value="Genomic_DNA"/>
</dbReference>
<keyword evidence="2" id="KW-0378">Hydrolase</keyword>
<dbReference type="RefSeq" id="WP_200276008.1">
    <property type="nucleotide sequence ID" value="NZ_CP066802.1"/>
</dbReference>
<organism evidence="2 3">
    <name type="scientific">Actinomyces weissii</name>
    <dbReference type="NCBI Taxonomy" id="675090"/>
    <lineage>
        <taxon>Bacteria</taxon>
        <taxon>Bacillati</taxon>
        <taxon>Actinomycetota</taxon>
        <taxon>Actinomycetes</taxon>
        <taxon>Actinomycetales</taxon>
        <taxon>Actinomycetaceae</taxon>
        <taxon>Actinomyces</taxon>
    </lineage>
</organism>
<dbReference type="InterPro" id="IPR029058">
    <property type="entry name" value="AB_hydrolase_fold"/>
</dbReference>
<feature type="domain" description="AB hydrolase-1" evidence="1">
    <location>
        <begin position="40"/>
        <end position="251"/>
    </location>
</feature>
<sequence length="256" mass="27446">MTRAPAQPDTPSQLDFSTRSVTVDGYEVVARLLGEGEQAFVLVHGLGMSSYYFRPLARLLAAHGRVLVLNLPGFGPTKDPDAGLRIGQFARVARLAAQELGAGSGAVWVGHSMGTQVVVEAVRQDPSLADRVVLLAPVINDAEGGLGVVVRRFCQAAVHEPPRSMLATGYSLLRAGPWYMAEILPALLRYQLAEHLGELDCEAVLVGGQKDALTPVSWLKRLAASGRRCSYHVVAGASHQMMHSHPQQTAQLVLGR</sequence>
<dbReference type="InterPro" id="IPR000073">
    <property type="entry name" value="AB_hydrolase_1"/>
</dbReference>
<dbReference type="KEGG" id="awe:JG540_00455"/>
<dbReference type="PANTHER" id="PTHR43798:SF5">
    <property type="entry name" value="MONOACYLGLYCEROL LIPASE ABHD6"/>
    <property type="match status" value="1"/>
</dbReference>
<dbReference type="GO" id="GO:0016020">
    <property type="term" value="C:membrane"/>
    <property type="evidence" value="ECO:0007669"/>
    <property type="project" value="TreeGrafter"/>
</dbReference>
<dbReference type="GO" id="GO:0047372">
    <property type="term" value="F:monoacylglycerol lipase activity"/>
    <property type="evidence" value="ECO:0007669"/>
    <property type="project" value="TreeGrafter"/>
</dbReference>
<dbReference type="GO" id="GO:0046464">
    <property type="term" value="P:acylglycerol catabolic process"/>
    <property type="evidence" value="ECO:0007669"/>
    <property type="project" value="TreeGrafter"/>
</dbReference>
<dbReference type="AlphaFoldDB" id="A0A7T7S2H1"/>
<dbReference type="InterPro" id="IPR050266">
    <property type="entry name" value="AB_hydrolase_sf"/>
</dbReference>
<accession>A0A7T7S2H1</accession>
<dbReference type="PANTHER" id="PTHR43798">
    <property type="entry name" value="MONOACYLGLYCEROL LIPASE"/>
    <property type="match status" value="1"/>
</dbReference>
<dbReference type="Gene3D" id="3.40.50.1820">
    <property type="entry name" value="alpha/beta hydrolase"/>
    <property type="match status" value="1"/>
</dbReference>
<dbReference type="SUPFAM" id="SSF53474">
    <property type="entry name" value="alpha/beta-Hydrolases"/>
    <property type="match status" value="1"/>
</dbReference>
<gene>
    <name evidence="2" type="ORF">JG540_00455</name>
</gene>
<evidence type="ECO:0000313" key="2">
    <source>
        <dbReference type="EMBL" id="QQM67424.1"/>
    </source>
</evidence>